<dbReference type="Gene3D" id="3.40.50.1110">
    <property type="entry name" value="SGNH hydrolase"/>
    <property type="match status" value="1"/>
</dbReference>
<dbReference type="PANTHER" id="PTHR43784">
    <property type="entry name" value="GDSL-LIKE LIPASE/ACYLHYDROLASE, PUTATIVE (AFU_ORTHOLOGUE AFUA_2G00820)-RELATED"/>
    <property type="match status" value="1"/>
</dbReference>
<protein>
    <submittedName>
        <fullName evidence="2">G-D-S-L family lipolytic protein</fullName>
    </submittedName>
</protein>
<proteinExistence type="predicted"/>
<evidence type="ECO:0000313" key="3">
    <source>
        <dbReference type="Proteomes" id="UP000062973"/>
    </source>
</evidence>
<dbReference type="OrthoDB" id="3474033at2"/>
<dbReference type="AlphaFoldDB" id="A0A076MWY4"/>
<dbReference type="RefSeq" id="WP_017981414.1">
    <property type="nucleotide sequence ID" value="NZ_AQUL01000001.1"/>
</dbReference>
<accession>A0A076MWY4</accession>
<dbReference type="HOGENOM" id="CLU_069365_2_0_11"/>
<dbReference type="STRING" id="1068978.AMETH_2110"/>
<dbReference type="KEGG" id="amq:AMETH_2110"/>
<dbReference type="CDD" id="cd01832">
    <property type="entry name" value="SGNH_hydrolase_like_1"/>
    <property type="match status" value="1"/>
</dbReference>
<dbReference type="EMBL" id="CP009110">
    <property type="protein sequence ID" value="AIJ22202.1"/>
    <property type="molecule type" value="Genomic_DNA"/>
</dbReference>
<gene>
    <name evidence="2" type="ORF">AMETH_2110</name>
</gene>
<dbReference type="eggNOG" id="COG2755">
    <property type="taxonomic scope" value="Bacteria"/>
</dbReference>
<dbReference type="InterPro" id="IPR036514">
    <property type="entry name" value="SGNH_hydro_sf"/>
</dbReference>
<dbReference type="SUPFAM" id="SSF52266">
    <property type="entry name" value="SGNH hydrolase"/>
    <property type="match status" value="1"/>
</dbReference>
<dbReference type="InterPro" id="IPR013830">
    <property type="entry name" value="SGNH_hydro"/>
</dbReference>
<dbReference type="Pfam" id="PF13472">
    <property type="entry name" value="Lipase_GDSL_2"/>
    <property type="match status" value="1"/>
</dbReference>
<name>A0A076MWY4_AMYME</name>
<dbReference type="PATRIC" id="fig|1068978.7.peg.2246"/>
<dbReference type="Proteomes" id="UP000062973">
    <property type="component" value="Chromosome"/>
</dbReference>
<evidence type="ECO:0000259" key="1">
    <source>
        <dbReference type="Pfam" id="PF13472"/>
    </source>
</evidence>
<dbReference type="InterPro" id="IPR053140">
    <property type="entry name" value="GDSL_Rv0518-like"/>
</dbReference>
<sequence length="212" mass="22806">MTTDVLTGSLRGAPWRRLAVLGDSVAEGLGDPVDGYPPPPWADRLADLLREQQPGLAYANLGVRDLRAAQVRDTQLAAALDFRPDLAVVAAGGNDMLRRSFDPVAVEETLSEIVSALRAAGAAVVVMGLFDISRSPLADDDRRVGLRERLGRLARLTRRVADRHGAWYIDLGDHPASADAGIYSADRLHVNARGHAIVVTETVRRLAAELSC</sequence>
<keyword evidence="3" id="KW-1185">Reference proteome</keyword>
<evidence type="ECO:0000313" key="2">
    <source>
        <dbReference type="EMBL" id="AIJ22202.1"/>
    </source>
</evidence>
<dbReference type="PANTHER" id="PTHR43784:SF2">
    <property type="entry name" value="GDSL-LIKE LIPASE_ACYLHYDROLASE, PUTATIVE (AFU_ORTHOLOGUE AFUA_2G00820)-RELATED"/>
    <property type="match status" value="1"/>
</dbReference>
<organism evidence="2 3">
    <name type="scientific">Amycolatopsis methanolica 239</name>
    <dbReference type="NCBI Taxonomy" id="1068978"/>
    <lineage>
        <taxon>Bacteria</taxon>
        <taxon>Bacillati</taxon>
        <taxon>Actinomycetota</taxon>
        <taxon>Actinomycetes</taxon>
        <taxon>Pseudonocardiales</taxon>
        <taxon>Pseudonocardiaceae</taxon>
        <taxon>Amycolatopsis</taxon>
        <taxon>Amycolatopsis methanolica group</taxon>
    </lineage>
</organism>
<feature type="domain" description="SGNH hydrolase-type esterase" evidence="1">
    <location>
        <begin position="20"/>
        <end position="197"/>
    </location>
</feature>
<reference evidence="2 3" key="1">
    <citation type="submission" date="2014-07" db="EMBL/GenBank/DDBJ databases">
        <title>Whole Genome Sequence of the Amycolatopsis methanolica 239.</title>
        <authorList>
            <person name="Tang B."/>
        </authorList>
    </citation>
    <scope>NUCLEOTIDE SEQUENCE [LARGE SCALE GENOMIC DNA]</scope>
    <source>
        <strain evidence="2 3">239</strain>
    </source>
</reference>